<name>A0A482GN10_BPGOS</name>
<dbReference type="EMBL" id="MK327938">
    <property type="protein sequence ID" value="QBO63895.1"/>
    <property type="molecule type" value="Genomic_DNA"/>
</dbReference>
<organismHost>
    <name type="scientific">Escherichia coli</name>
    <dbReference type="NCBI Taxonomy" id="562"/>
</organismHost>
<gene>
    <name evidence="1" type="ORF">Goslar_00102</name>
</gene>
<proteinExistence type="predicted"/>
<sequence>MIPANSLLSLNPFYSNPGVDPIQPAFLSQFQADYDGDVVTRTRIRLLNRCKKGPGKGKVKIIQRLISYV</sequence>
<dbReference type="Proteomes" id="UP000294673">
    <property type="component" value="Segment"/>
</dbReference>
<protein>
    <submittedName>
        <fullName evidence="1">Uncharacterized protein</fullName>
    </submittedName>
</protein>
<keyword evidence="2" id="KW-1185">Reference proteome</keyword>
<evidence type="ECO:0000313" key="1">
    <source>
        <dbReference type="EMBL" id="QBO63895.1"/>
    </source>
</evidence>
<organism evidence="1 2">
    <name type="scientific">Escherichia phage vB_EcoM_Goslar</name>
    <dbReference type="NCBI Taxonomy" id="2502409"/>
    <lineage>
        <taxon>Viruses</taxon>
        <taxon>Duplodnaviria</taxon>
        <taxon>Heunggongvirae</taxon>
        <taxon>Uroviricota</taxon>
        <taxon>Caudoviricetes</taxon>
        <taxon>Chimalliviridae</taxon>
        <taxon>Goslarvirus</taxon>
        <taxon>Goslarvirus goslar</taxon>
    </lineage>
</organism>
<evidence type="ECO:0000313" key="2">
    <source>
        <dbReference type="Proteomes" id="UP000294673"/>
    </source>
</evidence>
<reference evidence="1 2" key="1">
    <citation type="submission" date="2018-12" db="EMBL/GenBank/DDBJ databases">
        <title>Still something new to discover - new insights into E. coli phage diversity and taxonomy.</title>
        <authorList>
            <person name="Korf I.H.E."/>
            <person name="Adriaennsens E."/>
            <person name="Dreiseikelmann B."/>
            <person name="Kropinski A."/>
            <person name="Nimtz M."/>
            <person name="Meier-Kolthoff J.P."/>
            <person name="Rohde M."/>
            <person name="van Raaij M."/>
            <person name="Wittmann J."/>
        </authorList>
    </citation>
    <scope>NUCLEOTIDE SEQUENCE [LARGE SCALE GENOMIC DNA]</scope>
</reference>
<accession>A0A482GN10</accession>